<comment type="caution">
    <text evidence="2">The sequence shown here is derived from an EMBL/GenBank/DDBJ whole genome shotgun (WGS) entry which is preliminary data.</text>
</comment>
<evidence type="ECO:0000259" key="1">
    <source>
        <dbReference type="Pfam" id="PF03551"/>
    </source>
</evidence>
<dbReference type="EMBL" id="SLXD01000014">
    <property type="protein sequence ID" value="TCO99737.1"/>
    <property type="molecule type" value="Genomic_DNA"/>
</dbReference>
<evidence type="ECO:0000313" key="3">
    <source>
        <dbReference type="Proteomes" id="UP000295106"/>
    </source>
</evidence>
<dbReference type="InterPro" id="IPR005149">
    <property type="entry name" value="Tscrpt_reg_PadR_N"/>
</dbReference>
<evidence type="ECO:0000313" key="2">
    <source>
        <dbReference type="EMBL" id="TCO99737.1"/>
    </source>
</evidence>
<name>A0A4V2SG41_RUBGE</name>
<reference evidence="2 3" key="1">
    <citation type="submission" date="2019-03" db="EMBL/GenBank/DDBJ databases">
        <title>Genomic Encyclopedia of Type Strains, Phase IV (KMG-IV): sequencing the most valuable type-strain genomes for metagenomic binning, comparative biology and taxonomic classification.</title>
        <authorList>
            <person name="Goeker M."/>
        </authorList>
    </citation>
    <scope>NUCLEOTIDE SEQUENCE [LARGE SCALE GENOMIC DNA]</scope>
    <source>
        <strain evidence="2 3">DSM 1709</strain>
    </source>
</reference>
<dbReference type="PANTHER" id="PTHR33169:SF14">
    <property type="entry name" value="TRANSCRIPTIONAL REGULATOR RV3488"/>
    <property type="match status" value="1"/>
</dbReference>
<dbReference type="Pfam" id="PF03551">
    <property type="entry name" value="PadR"/>
    <property type="match status" value="1"/>
</dbReference>
<gene>
    <name evidence="2" type="ORF">EV684_11434</name>
</gene>
<dbReference type="SUPFAM" id="SSF46785">
    <property type="entry name" value="Winged helix' DNA-binding domain"/>
    <property type="match status" value="1"/>
</dbReference>
<dbReference type="Proteomes" id="UP000295106">
    <property type="component" value="Unassembled WGS sequence"/>
</dbReference>
<dbReference type="AlphaFoldDB" id="A0A4V2SG41"/>
<dbReference type="PANTHER" id="PTHR33169">
    <property type="entry name" value="PADR-FAMILY TRANSCRIPTIONAL REGULATOR"/>
    <property type="match status" value="1"/>
</dbReference>
<dbReference type="GeneID" id="99685502"/>
<feature type="domain" description="Transcription regulator PadR N-terminal" evidence="1">
    <location>
        <begin position="17"/>
        <end position="86"/>
    </location>
</feature>
<dbReference type="InterPro" id="IPR052509">
    <property type="entry name" value="Metal_resp_DNA-bind_regulator"/>
</dbReference>
<dbReference type="RefSeq" id="WP_132649050.1">
    <property type="nucleotide sequence ID" value="NZ_CP181386.1"/>
</dbReference>
<sequence>MTDTVRDILLAFVRVHVLHHAAAERVYGAGMAAELSRHGYRLSPGTLYPLLHRLELDGLLVSETEVVAGKLRKYYVATDHGRAALDELRPRLAELVGEALPEDESDARLRRSRSSR</sequence>
<dbReference type="InterPro" id="IPR036388">
    <property type="entry name" value="WH-like_DNA-bd_sf"/>
</dbReference>
<accession>A0A4V2SG41</accession>
<dbReference type="Gene3D" id="1.10.10.10">
    <property type="entry name" value="Winged helix-like DNA-binding domain superfamily/Winged helix DNA-binding domain"/>
    <property type="match status" value="1"/>
</dbReference>
<protein>
    <submittedName>
        <fullName evidence="2">PadR family transcriptional regulator</fullName>
    </submittedName>
</protein>
<organism evidence="2 3">
    <name type="scientific">Rubrivivax gelatinosus</name>
    <name type="common">Rhodocyclus gelatinosus</name>
    <name type="synonym">Rhodopseudomonas gelatinosa</name>
    <dbReference type="NCBI Taxonomy" id="28068"/>
    <lineage>
        <taxon>Bacteria</taxon>
        <taxon>Pseudomonadati</taxon>
        <taxon>Pseudomonadota</taxon>
        <taxon>Betaproteobacteria</taxon>
        <taxon>Burkholderiales</taxon>
        <taxon>Sphaerotilaceae</taxon>
        <taxon>Rubrivivax</taxon>
    </lineage>
</organism>
<dbReference type="OrthoDB" id="9814826at2"/>
<proteinExistence type="predicted"/>
<dbReference type="InterPro" id="IPR036390">
    <property type="entry name" value="WH_DNA-bd_sf"/>
</dbReference>